<dbReference type="InterPro" id="IPR025254">
    <property type="entry name" value="CCDC113/CCDC96_CC"/>
</dbReference>
<feature type="domain" description="CCDC113/CCDC96 coiled-coil" evidence="6">
    <location>
        <begin position="290"/>
        <end position="456"/>
    </location>
</feature>
<feature type="region of interest" description="Disordered" evidence="5">
    <location>
        <begin position="49"/>
        <end position="155"/>
    </location>
</feature>
<dbReference type="PANTHER" id="PTHR15654">
    <property type="entry name" value="COILED-COIL DOMAIN-CONTAINING PROTEIN 113-RELATED"/>
    <property type="match status" value="1"/>
</dbReference>
<evidence type="ECO:0000256" key="5">
    <source>
        <dbReference type="SAM" id="MobiDB-lite"/>
    </source>
</evidence>
<feature type="compositionally biased region" description="Basic and acidic residues" evidence="5">
    <location>
        <begin position="49"/>
        <end position="81"/>
    </location>
</feature>
<dbReference type="GO" id="GO:0036064">
    <property type="term" value="C:ciliary basal body"/>
    <property type="evidence" value="ECO:0007669"/>
    <property type="project" value="TreeGrafter"/>
</dbReference>
<proteinExistence type="predicted"/>
<evidence type="ECO:0000256" key="2">
    <source>
        <dbReference type="ARBA" id="ARBA00023054"/>
    </source>
</evidence>
<name>A0A315W5V0_GAMAF</name>
<comment type="caution">
    <text evidence="7">The sequence shown here is derived from an EMBL/GenBank/DDBJ whole genome shotgun (WGS) entry which is preliminary data.</text>
</comment>
<feature type="compositionally biased region" description="Low complexity" evidence="5">
    <location>
        <begin position="137"/>
        <end position="149"/>
    </location>
</feature>
<dbReference type="EMBL" id="NHOQ01000430">
    <property type="protein sequence ID" value="PWA30252.1"/>
    <property type="molecule type" value="Genomic_DNA"/>
</dbReference>
<keyword evidence="3" id="KW-0966">Cell projection</keyword>
<gene>
    <name evidence="7" type="ORF">CCH79_00018991</name>
</gene>
<dbReference type="AlphaFoldDB" id="A0A315W5V0"/>
<feature type="compositionally biased region" description="Polar residues" evidence="5">
    <location>
        <begin position="1"/>
        <end position="19"/>
    </location>
</feature>
<dbReference type="PANTHER" id="PTHR15654:SF1">
    <property type="entry name" value="COILED-COIL DOMAIN-CONTAINING PROTEIN 96"/>
    <property type="match status" value="1"/>
</dbReference>
<accession>A0A315W5V0</accession>
<dbReference type="Pfam" id="PF13870">
    <property type="entry name" value="CCDC113_CCDC96_CC"/>
    <property type="match status" value="1"/>
</dbReference>
<feature type="compositionally biased region" description="Basic and acidic residues" evidence="5">
    <location>
        <begin position="92"/>
        <end position="105"/>
    </location>
</feature>
<evidence type="ECO:0000259" key="6">
    <source>
        <dbReference type="Pfam" id="PF13870"/>
    </source>
</evidence>
<sequence length="524" mass="60049">MGKRQNASDWLLNSVSRTTQTKRKASQTTELWGPFSFRQIKQFSSEFKMEKKNEEKKRFDKIVFSDHDEELSSSRDVKTEASIEEPATCGSEHTRDVKTDSEHATSHSQSVIFETDRGNSGRYLGLNLDTPKPESPTQAGDGSTAAAGGTDDKTVQYEDSLQDLDTQRDEARKLNRQLQMKLAEYFHNTVIDGGQQVAGRPEEEQRREYERSVQVLSELKQQLSTASQEAQRQAEELRSQARDKLGKVEAEWELFLALKRDAALAALSPRLGTDLARSKVQAVLTAEQLRQNQLTRLRLKHFSLRSRIQRLEAELRGQDPQRVQAEQLQASLLERKKQAGREREESRKLQRRISSSLEVLSNVREKLLWSQAEVRAKRQQLAEAEVLVAERRNVLTQARLERNRLQRANGSLNQRCGLLGDRDLLLDLEQTLGASQLLEKHLEELRLRKAEVTARCGSSSATEASDERGLLLADCIRHTWGGYELRSFLGHHQCLPPEFQPKFSPRAIYEWYQRSQENCENLKW</sequence>
<evidence type="ECO:0000256" key="3">
    <source>
        <dbReference type="ARBA" id="ARBA00023273"/>
    </source>
</evidence>
<keyword evidence="2 4" id="KW-0175">Coiled coil</keyword>
<feature type="coiled-coil region" evidence="4">
    <location>
        <begin position="395"/>
        <end position="455"/>
    </location>
</feature>
<evidence type="ECO:0000313" key="8">
    <source>
        <dbReference type="Proteomes" id="UP000250572"/>
    </source>
</evidence>
<dbReference type="GO" id="GO:0060271">
    <property type="term" value="P:cilium assembly"/>
    <property type="evidence" value="ECO:0007669"/>
    <property type="project" value="TreeGrafter"/>
</dbReference>
<evidence type="ECO:0000256" key="4">
    <source>
        <dbReference type="SAM" id="Coils"/>
    </source>
</evidence>
<protein>
    <recommendedName>
        <fullName evidence="6">CCDC113/CCDC96 coiled-coil domain-containing protein</fullName>
    </recommendedName>
</protein>
<comment type="subcellular location">
    <subcellularLocation>
        <location evidence="1">Cell projection</location>
        <location evidence="1">Cilium</location>
    </subcellularLocation>
</comment>
<dbReference type="InterPro" id="IPR051885">
    <property type="entry name" value="CC_CF"/>
</dbReference>
<dbReference type="STRING" id="33528.ENSGAFP00000015903"/>
<feature type="coiled-coil region" evidence="4">
    <location>
        <begin position="157"/>
        <end position="251"/>
    </location>
</feature>
<reference evidence="7 8" key="1">
    <citation type="journal article" date="2018" name="G3 (Bethesda)">
        <title>A High-Quality Reference Genome for the Invasive Mosquitofish Gambusia affinis Using a Chicago Library.</title>
        <authorList>
            <person name="Hoffberg S.L."/>
            <person name="Troendle N.J."/>
            <person name="Glenn T.C."/>
            <person name="Mahmud O."/>
            <person name="Louha S."/>
            <person name="Chalopin D."/>
            <person name="Bennetzen J.L."/>
            <person name="Mauricio R."/>
        </authorList>
    </citation>
    <scope>NUCLEOTIDE SEQUENCE [LARGE SCALE GENOMIC DNA]</scope>
    <source>
        <strain evidence="7">NE01/NJP1002.9</strain>
        <tissue evidence="7">Muscle</tissue>
    </source>
</reference>
<feature type="region of interest" description="Disordered" evidence="5">
    <location>
        <begin position="1"/>
        <end position="28"/>
    </location>
</feature>
<evidence type="ECO:0000313" key="7">
    <source>
        <dbReference type="EMBL" id="PWA30252.1"/>
    </source>
</evidence>
<evidence type="ECO:0000256" key="1">
    <source>
        <dbReference type="ARBA" id="ARBA00004138"/>
    </source>
</evidence>
<keyword evidence="8" id="KW-1185">Reference proteome</keyword>
<organism evidence="7 8">
    <name type="scientific">Gambusia affinis</name>
    <name type="common">Western mosquitofish</name>
    <name type="synonym">Heterandria affinis</name>
    <dbReference type="NCBI Taxonomy" id="33528"/>
    <lineage>
        <taxon>Eukaryota</taxon>
        <taxon>Metazoa</taxon>
        <taxon>Chordata</taxon>
        <taxon>Craniata</taxon>
        <taxon>Vertebrata</taxon>
        <taxon>Euteleostomi</taxon>
        <taxon>Actinopterygii</taxon>
        <taxon>Neopterygii</taxon>
        <taxon>Teleostei</taxon>
        <taxon>Neoteleostei</taxon>
        <taxon>Acanthomorphata</taxon>
        <taxon>Ovalentaria</taxon>
        <taxon>Atherinomorphae</taxon>
        <taxon>Cyprinodontiformes</taxon>
        <taxon>Poeciliidae</taxon>
        <taxon>Poeciliinae</taxon>
        <taxon>Gambusia</taxon>
    </lineage>
</organism>
<dbReference type="GO" id="GO:0005930">
    <property type="term" value="C:axoneme"/>
    <property type="evidence" value="ECO:0007669"/>
    <property type="project" value="TreeGrafter"/>
</dbReference>
<dbReference type="Proteomes" id="UP000250572">
    <property type="component" value="Unassembled WGS sequence"/>
</dbReference>